<feature type="domain" description="Cytochrome c7-like" evidence="2">
    <location>
        <begin position="38"/>
        <end position="102"/>
    </location>
</feature>
<accession>A0A1H3VSM7</accession>
<evidence type="ECO:0000256" key="1">
    <source>
        <dbReference type="SAM" id="SignalP"/>
    </source>
</evidence>
<proteinExistence type="predicted"/>
<evidence type="ECO:0000313" key="3">
    <source>
        <dbReference type="EMBL" id="SDZ77234.1"/>
    </source>
</evidence>
<dbReference type="RefSeq" id="WP_092344099.1">
    <property type="nucleotide sequence ID" value="NZ_FNQN01000001.1"/>
</dbReference>
<reference evidence="3 4" key="1">
    <citation type="submission" date="2016-10" db="EMBL/GenBank/DDBJ databases">
        <authorList>
            <person name="de Groot N.N."/>
        </authorList>
    </citation>
    <scope>NUCLEOTIDE SEQUENCE [LARGE SCALE GENOMIC DNA]</scope>
    <source>
        <strain evidence="3 4">DSM 7343</strain>
    </source>
</reference>
<organism evidence="3 4">
    <name type="scientific">Desulfuromusa kysingii</name>
    <dbReference type="NCBI Taxonomy" id="37625"/>
    <lineage>
        <taxon>Bacteria</taxon>
        <taxon>Pseudomonadati</taxon>
        <taxon>Thermodesulfobacteriota</taxon>
        <taxon>Desulfuromonadia</taxon>
        <taxon>Desulfuromonadales</taxon>
        <taxon>Geopsychrobacteraceae</taxon>
        <taxon>Desulfuromusa</taxon>
    </lineage>
</organism>
<keyword evidence="4" id="KW-1185">Reference proteome</keyword>
<feature type="chain" id="PRO_5011776740" evidence="1">
    <location>
        <begin position="22"/>
        <end position="104"/>
    </location>
</feature>
<dbReference type="SUPFAM" id="SSF48695">
    <property type="entry name" value="Multiheme cytochromes"/>
    <property type="match status" value="1"/>
</dbReference>
<dbReference type="AlphaFoldDB" id="A0A1H3VSM7"/>
<keyword evidence="1" id="KW-0732">Signal</keyword>
<name>A0A1H3VSM7_9BACT</name>
<dbReference type="InterPro" id="IPR036280">
    <property type="entry name" value="Multihaem_cyt_sf"/>
</dbReference>
<evidence type="ECO:0000259" key="2">
    <source>
        <dbReference type="Pfam" id="PF14522"/>
    </source>
</evidence>
<feature type="signal peptide" evidence="1">
    <location>
        <begin position="1"/>
        <end position="21"/>
    </location>
</feature>
<sequence>MKKITLLLSVLILCGVTAAIAVPPGKTLTFDKSSLGPVTFSGTVHKDAGFSCKDCHNKQMFPKMKQGTVEITMDKIYAGELCGQCHNGTVAFEAKKSCSSCHVK</sequence>
<dbReference type="InterPro" id="IPR029467">
    <property type="entry name" value="Cyt_c7-like"/>
</dbReference>
<evidence type="ECO:0000313" key="4">
    <source>
        <dbReference type="Proteomes" id="UP000199409"/>
    </source>
</evidence>
<dbReference type="OrthoDB" id="14108at2"/>
<dbReference type="Gene3D" id="3.90.10.10">
    <property type="entry name" value="Cytochrome C3"/>
    <property type="match status" value="1"/>
</dbReference>
<dbReference type="Proteomes" id="UP000199409">
    <property type="component" value="Unassembled WGS sequence"/>
</dbReference>
<dbReference type="Pfam" id="PF14522">
    <property type="entry name" value="Cytochrome_C7"/>
    <property type="match status" value="1"/>
</dbReference>
<gene>
    <name evidence="3" type="ORF">SAMN05660420_00232</name>
</gene>
<dbReference type="STRING" id="37625.SAMN05660420_00232"/>
<dbReference type="NCBIfam" id="TIGR04257">
    <property type="entry name" value="nanowire_3heme"/>
    <property type="match status" value="1"/>
</dbReference>
<dbReference type="EMBL" id="FNQN01000001">
    <property type="protein sequence ID" value="SDZ77234.1"/>
    <property type="molecule type" value="Genomic_DNA"/>
</dbReference>
<dbReference type="InterPro" id="IPR026352">
    <property type="entry name" value="Nanowire_3heme"/>
</dbReference>
<protein>
    <submittedName>
        <fullName evidence="3">C(7)-type cytochrome triheme domain-containing protein</fullName>
    </submittedName>
</protein>